<reference evidence="2 3" key="1">
    <citation type="submission" date="2024-06" db="EMBL/GenBank/DDBJ databases">
        <title>Genomic Encyclopedia of Type Strains, Phase IV (KMG-IV): sequencing the most valuable type-strain genomes for metagenomic binning, comparative biology and taxonomic classification.</title>
        <authorList>
            <person name="Goeker M."/>
        </authorList>
    </citation>
    <scope>NUCLEOTIDE SEQUENCE [LARGE SCALE GENOMIC DNA]</scope>
    <source>
        <strain evidence="2 3">DSM 21331</strain>
    </source>
</reference>
<evidence type="ECO:0000256" key="1">
    <source>
        <dbReference type="SAM" id="Phobius"/>
    </source>
</evidence>
<feature type="transmembrane region" description="Helical" evidence="1">
    <location>
        <begin position="55"/>
        <end position="73"/>
    </location>
</feature>
<dbReference type="Proteomes" id="UP001549145">
    <property type="component" value="Unassembled WGS sequence"/>
</dbReference>
<dbReference type="RefSeq" id="WP_354465498.1">
    <property type="nucleotide sequence ID" value="NZ_JBEPMM010000001.1"/>
</dbReference>
<evidence type="ECO:0000313" key="3">
    <source>
        <dbReference type="Proteomes" id="UP001549145"/>
    </source>
</evidence>
<keyword evidence="1" id="KW-0472">Membrane</keyword>
<organism evidence="2 3">
    <name type="scientific">Methylobacterium goesingense</name>
    <dbReference type="NCBI Taxonomy" id="243690"/>
    <lineage>
        <taxon>Bacteria</taxon>
        <taxon>Pseudomonadati</taxon>
        <taxon>Pseudomonadota</taxon>
        <taxon>Alphaproteobacteria</taxon>
        <taxon>Hyphomicrobiales</taxon>
        <taxon>Methylobacteriaceae</taxon>
        <taxon>Methylobacterium</taxon>
    </lineage>
</organism>
<proteinExistence type="predicted"/>
<feature type="transmembrane region" description="Helical" evidence="1">
    <location>
        <begin position="12"/>
        <end position="34"/>
    </location>
</feature>
<keyword evidence="3" id="KW-1185">Reference proteome</keyword>
<sequence>MPHDADSIGIPIFADLIGALITAVPMLGLTKLALVFKTGPFRLWSWSGCRPILSTLWSIALGGPAIYLASLIVRDVVDPKSWYDYVWFPHMAVLIVWLLVLRGAALSRDGAR</sequence>
<dbReference type="EMBL" id="JBEPMM010000001">
    <property type="protein sequence ID" value="MET3691184.1"/>
    <property type="molecule type" value="Genomic_DNA"/>
</dbReference>
<keyword evidence="1" id="KW-0812">Transmembrane</keyword>
<comment type="caution">
    <text evidence="2">The sequence shown here is derived from an EMBL/GenBank/DDBJ whole genome shotgun (WGS) entry which is preliminary data.</text>
</comment>
<gene>
    <name evidence="2" type="ORF">ABID43_000703</name>
</gene>
<keyword evidence="1" id="KW-1133">Transmembrane helix</keyword>
<evidence type="ECO:0000313" key="2">
    <source>
        <dbReference type="EMBL" id="MET3691184.1"/>
    </source>
</evidence>
<feature type="transmembrane region" description="Helical" evidence="1">
    <location>
        <begin position="85"/>
        <end position="105"/>
    </location>
</feature>
<accession>A0ABV2L0M0</accession>
<protein>
    <submittedName>
        <fullName evidence="2">Uncharacterized protein</fullName>
    </submittedName>
</protein>
<name>A0ABV2L0M0_9HYPH</name>